<evidence type="ECO:0000259" key="6">
    <source>
        <dbReference type="Pfam" id="PF00881"/>
    </source>
</evidence>
<comment type="caution">
    <text evidence="7">The sequence shown here is derived from an EMBL/GenBank/DDBJ whole genome shotgun (WGS) entry which is preliminary data.</text>
</comment>
<feature type="domain" description="Nitroreductase" evidence="6">
    <location>
        <begin position="7"/>
        <end position="171"/>
    </location>
</feature>
<name>A0ABW8T8T0_9CLOT</name>
<keyword evidence="3 5" id="KW-0288">FMN</keyword>
<dbReference type="EMBL" id="JBJHZZ010000013">
    <property type="protein sequence ID" value="MFL0248138.1"/>
    <property type="molecule type" value="Genomic_DNA"/>
</dbReference>
<dbReference type="PANTHER" id="PTHR43425">
    <property type="entry name" value="OXYGEN-INSENSITIVE NADPH NITROREDUCTASE"/>
    <property type="match status" value="1"/>
</dbReference>
<keyword evidence="2 5" id="KW-0285">Flavoprotein</keyword>
<evidence type="ECO:0000256" key="1">
    <source>
        <dbReference type="ARBA" id="ARBA00008366"/>
    </source>
</evidence>
<dbReference type="InterPro" id="IPR029479">
    <property type="entry name" value="Nitroreductase"/>
</dbReference>
<keyword evidence="5" id="KW-0521">NADP</keyword>
<sequence length="258" mass="30002">METIELLKNRMSLRKYKNTPIKKEHLDIILNSAMRAPTAGNMMLYSIIVIEDQEKKNILSKSCDNQPFIANAPIVLIFLADMQRWFDYYNYCSVKEYCSLKNMDYNAPDEGDLMLALADAVIAAQNAVVAAEALNIGSCYIGDIIENYEIHKDLLNLPKWVFPAAMLCLGYYPEEQKKIISPRFDKEYIVFKENYKRLNNDDFKDMFIEREKRLSPENKAQAVNYGQFMYARKTGTEFSKEMTRSVREMLKNWGGEKL</sequence>
<dbReference type="RefSeq" id="WP_406770569.1">
    <property type="nucleotide sequence ID" value="NZ_JBJHZZ010000013.1"/>
</dbReference>
<keyword evidence="8" id="KW-1185">Reference proteome</keyword>
<dbReference type="Proteomes" id="UP001623591">
    <property type="component" value="Unassembled WGS sequence"/>
</dbReference>
<keyword evidence="4 5" id="KW-0560">Oxidoreductase</keyword>
<accession>A0ABW8T8T0</accession>
<evidence type="ECO:0000313" key="7">
    <source>
        <dbReference type="EMBL" id="MFL0248138.1"/>
    </source>
</evidence>
<evidence type="ECO:0000256" key="2">
    <source>
        <dbReference type="ARBA" id="ARBA00022630"/>
    </source>
</evidence>
<evidence type="ECO:0000256" key="3">
    <source>
        <dbReference type="ARBA" id="ARBA00022643"/>
    </source>
</evidence>
<dbReference type="Pfam" id="PF00881">
    <property type="entry name" value="Nitroreductase"/>
    <property type="match status" value="1"/>
</dbReference>
<dbReference type="PANTHER" id="PTHR43425:SF2">
    <property type="entry name" value="OXYGEN-INSENSITIVE NADPH NITROREDUCTASE"/>
    <property type="match status" value="1"/>
</dbReference>
<evidence type="ECO:0000313" key="8">
    <source>
        <dbReference type="Proteomes" id="UP001623591"/>
    </source>
</evidence>
<evidence type="ECO:0000256" key="4">
    <source>
        <dbReference type="ARBA" id="ARBA00023002"/>
    </source>
</evidence>
<dbReference type="SUPFAM" id="SSF55469">
    <property type="entry name" value="FMN-dependent nitroreductase-like"/>
    <property type="match status" value="1"/>
</dbReference>
<reference evidence="7 8" key="1">
    <citation type="submission" date="2024-11" db="EMBL/GenBank/DDBJ databases">
        <authorList>
            <person name="Heng Y.C."/>
            <person name="Lim A.C.H."/>
            <person name="Lee J.K.Y."/>
            <person name="Kittelmann S."/>
        </authorList>
    </citation>
    <scope>NUCLEOTIDE SEQUENCE [LARGE SCALE GENOMIC DNA]</scope>
    <source>
        <strain evidence="7 8">WILCCON 0185</strain>
    </source>
</reference>
<dbReference type="InterPro" id="IPR000415">
    <property type="entry name" value="Nitroreductase-like"/>
</dbReference>
<comment type="similarity">
    <text evidence="1 5">Belongs to the flavin oxidoreductase frp family.</text>
</comment>
<evidence type="ECO:0000256" key="5">
    <source>
        <dbReference type="PIRNR" id="PIRNR005426"/>
    </source>
</evidence>
<protein>
    <submittedName>
        <fullName evidence="7">Nitroreductase family protein</fullName>
    </submittedName>
</protein>
<proteinExistence type="inferred from homology"/>
<gene>
    <name evidence="7" type="ORF">ACJDUG_14350</name>
</gene>
<dbReference type="Gene3D" id="3.40.109.10">
    <property type="entry name" value="NADH Oxidase"/>
    <property type="match status" value="1"/>
</dbReference>
<dbReference type="InterPro" id="IPR016446">
    <property type="entry name" value="Flavin_OxRdtase_Frp"/>
</dbReference>
<dbReference type="PIRSF" id="PIRSF005426">
    <property type="entry name" value="Frp"/>
    <property type="match status" value="1"/>
</dbReference>
<organism evidence="7 8">
    <name type="scientific">Candidatus Clostridium stratigraminis</name>
    <dbReference type="NCBI Taxonomy" id="3381661"/>
    <lineage>
        <taxon>Bacteria</taxon>
        <taxon>Bacillati</taxon>
        <taxon>Bacillota</taxon>
        <taxon>Clostridia</taxon>
        <taxon>Eubacteriales</taxon>
        <taxon>Clostridiaceae</taxon>
        <taxon>Clostridium</taxon>
    </lineage>
</organism>